<dbReference type="CDD" id="cd03443">
    <property type="entry name" value="PaaI_thioesterase"/>
    <property type="match status" value="1"/>
</dbReference>
<protein>
    <submittedName>
        <fullName evidence="4">Phenylacetic acid degradation-related protein</fullName>
    </submittedName>
</protein>
<sequence length="159" mass="17773">MSNFDDNEQIQRGGEIPDELREILSRGMGDYLGLRYTEITPDSVRAHWRIRPEMHQPAGLVHGGVYCAVVESLASIAGMAWLGDRGHVVGVNNNTDFLRAAREGTLHAHAIPMHRGRLQQLWLVNIVDEQHRLIARGHVRLQNVADSANLAKPENNTTD</sequence>
<dbReference type="EMBL" id="BMJH01000001">
    <property type="protein sequence ID" value="GGC52512.1"/>
    <property type="molecule type" value="Genomic_DNA"/>
</dbReference>
<organism evidence="4 5">
    <name type="scientific">Hoyosella rhizosphaerae</name>
    <dbReference type="NCBI Taxonomy" id="1755582"/>
    <lineage>
        <taxon>Bacteria</taxon>
        <taxon>Bacillati</taxon>
        <taxon>Actinomycetota</taxon>
        <taxon>Actinomycetes</taxon>
        <taxon>Mycobacteriales</taxon>
        <taxon>Hoyosellaceae</taxon>
        <taxon>Hoyosella</taxon>
    </lineage>
</organism>
<dbReference type="SUPFAM" id="SSF54637">
    <property type="entry name" value="Thioesterase/thiol ester dehydrase-isomerase"/>
    <property type="match status" value="1"/>
</dbReference>
<dbReference type="NCBIfam" id="TIGR00369">
    <property type="entry name" value="unchar_dom_1"/>
    <property type="match status" value="1"/>
</dbReference>
<dbReference type="Gene3D" id="3.10.129.10">
    <property type="entry name" value="Hotdog Thioesterase"/>
    <property type="match status" value="1"/>
</dbReference>
<gene>
    <name evidence="4" type="ORF">GCM10011410_01080</name>
</gene>
<dbReference type="PANTHER" id="PTHR43240:SF5">
    <property type="entry name" value="1,4-DIHYDROXY-2-NAPHTHOYL-COA THIOESTERASE 1"/>
    <property type="match status" value="1"/>
</dbReference>
<evidence type="ECO:0000313" key="4">
    <source>
        <dbReference type="EMBL" id="GGC52512.1"/>
    </source>
</evidence>
<keyword evidence="2" id="KW-0378">Hydrolase</keyword>
<comment type="caution">
    <text evidence="4">The sequence shown here is derived from an EMBL/GenBank/DDBJ whole genome shotgun (WGS) entry which is preliminary data.</text>
</comment>
<dbReference type="GO" id="GO:0061522">
    <property type="term" value="F:1,4-dihydroxy-2-naphthoyl-CoA thioesterase activity"/>
    <property type="evidence" value="ECO:0007669"/>
    <property type="project" value="TreeGrafter"/>
</dbReference>
<reference evidence="4" key="1">
    <citation type="journal article" date="2014" name="Int. J. Syst. Evol. Microbiol.">
        <title>Complete genome sequence of Corynebacterium casei LMG S-19264T (=DSM 44701T), isolated from a smear-ripened cheese.</title>
        <authorList>
            <consortium name="US DOE Joint Genome Institute (JGI-PGF)"/>
            <person name="Walter F."/>
            <person name="Albersmeier A."/>
            <person name="Kalinowski J."/>
            <person name="Ruckert C."/>
        </authorList>
    </citation>
    <scope>NUCLEOTIDE SEQUENCE</scope>
    <source>
        <strain evidence="4">CGMCC 1.15478</strain>
    </source>
</reference>
<evidence type="ECO:0000256" key="1">
    <source>
        <dbReference type="ARBA" id="ARBA00008324"/>
    </source>
</evidence>
<dbReference type="GO" id="GO:0005829">
    <property type="term" value="C:cytosol"/>
    <property type="evidence" value="ECO:0007669"/>
    <property type="project" value="TreeGrafter"/>
</dbReference>
<dbReference type="InterPro" id="IPR029069">
    <property type="entry name" value="HotDog_dom_sf"/>
</dbReference>
<keyword evidence="5" id="KW-1185">Reference proteome</keyword>
<proteinExistence type="inferred from homology"/>
<dbReference type="InterPro" id="IPR003736">
    <property type="entry name" value="PAAI_dom"/>
</dbReference>
<evidence type="ECO:0000259" key="3">
    <source>
        <dbReference type="Pfam" id="PF03061"/>
    </source>
</evidence>
<dbReference type="InterPro" id="IPR006683">
    <property type="entry name" value="Thioestr_dom"/>
</dbReference>
<evidence type="ECO:0000313" key="5">
    <source>
        <dbReference type="Proteomes" id="UP000641514"/>
    </source>
</evidence>
<feature type="domain" description="Thioesterase" evidence="3">
    <location>
        <begin position="59"/>
        <end position="134"/>
    </location>
</feature>
<reference evidence="4" key="2">
    <citation type="submission" date="2020-09" db="EMBL/GenBank/DDBJ databases">
        <authorList>
            <person name="Sun Q."/>
            <person name="Zhou Y."/>
        </authorList>
    </citation>
    <scope>NUCLEOTIDE SEQUENCE</scope>
    <source>
        <strain evidence="4">CGMCC 1.15478</strain>
    </source>
</reference>
<dbReference type="Proteomes" id="UP000641514">
    <property type="component" value="Unassembled WGS sequence"/>
</dbReference>
<accession>A0A916X7Q5</accession>
<name>A0A916X7Q5_9ACTN</name>
<comment type="similarity">
    <text evidence="1">Belongs to the thioesterase PaaI family.</text>
</comment>
<dbReference type="PANTHER" id="PTHR43240">
    <property type="entry name" value="1,4-DIHYDROXY-2-NAPHTHOYL-COA THIOESTERASE 1"/>
    <property type="match status" value="1"/>
</dbReference>
<evidence type="ECO:0000256" key="2">
    <source>
        <dbReference type="ARBA" id="ARBA00022801"/>
    </source>
</evidence>
<dbReference type="Pfam" id="PF03061">
    <property type="entry name" value="4HBT"/>
    <property type="match status" value="1"/>
</dbReference>
<dbReference type="AlphaFoldDB" id="A0A916X7Q5"/>